<accession>A0A1G2RIY6</accession>
<dbReference type="Proteomes" id="UP000176917">
    <property type="component" value="Unassembled WGS sequence"/>
</dbReference>
<protein>
    <recommendedName>
        <fullName evidence="4">LTD domain-containing protein</fullName>
    </recommendedName>
</protein>
<feature type="region of interest" description="Disordered" evidence="1">
    <location>
        <begin position="41"/>
        <end position="87"/>
    </location>
</feature>
<evidence type="ECO:0000313" key="2">
    <source>
        <dbReference type="EMBL" id="OHA72800.1"/>
    </source>
</evidence>
<evidence type="ECO:0000256" key="1">
    <source>
        <dbReference type="SAM" id="MobiDB-lite"/>
    </source>
</evidence>
<organism evidence="2 3">
    <name type="scientific">Candidatus Wildermuthbacteria bacterium RIFCSPLOWO2_01_FULL_48_16</name>
    <dbReference type="NCBI Taxonomy" id="1802461"/>
    <lineage>
        <taxon>Bacteria</taxon>
        <taxon>Candidatus Wildermuthiibacteriota</taxon>
    </lineage>
</organism>
<comment type="caution">
    <text evidence="2">The sequence shown here is derived from an EMBL/GenBank/DDBJ whole genome shotgun (WGS) entry which is preliminary data.</text>
</comment>
<sequence>MTFFIPVIIILGVMIFALGGDMIKDLRLDFSIPDVSKYLTPQAQNSDDKTKSASSSGTSKVFTGTKIAPRTPPPAPSPQPEQTNPTLSPWFEKITISSFAKPSGVKRFQARLQVSIPSGTSVSLTGWRLKSKFQGETTFGLGIEKYHPALNNRPTENITLQRYDTVYVSGEPSPIGRGIHFRTNSCFGYLRPYYPSLPGTSSCSQDRPTLQEVSNLAPACQEFILNKINFSSCTIPNLGPVATNTECVAYINSSTNGFNYVGCYEKRKNESNFLSREWYIYSDTQLGNSLHDTITLFDQNGLIVDSYIY</sequence>
<dbReference type="EMBL" id="MHUG01000022">
    <property type="protein sequence ID" value="OHA72800.1"/>
    <property type="molecule type" value="Genomic_DNA"/>
</dbReference>
<reference evidence="2 3" key="1">
    <citation type="journal article" date="2016" name="Nat. Commun.">
        <title>Thousands of microbial genomes shed light on interconnected biogeochemical processes in an aquifer system.</title>
        <authorList>
            <person name="Anantharaman K."/>
            <person name="Brown C.T."/>
            <person name="Hug L.A."/>
            <person name="Sharon I."/>
            <person name="Castelle C.J."/>
            <person name="Probst A.J."/>
            <person name="Thomas B.C."/>
            <person name="Singh A."/>
            <person name="Wilkins M.J."/>
            <person name="Karaoz U."/>
            <person name="Brodie E.L."/>
            <person name="Williams K.H."/>
            <person name="Hubbard S.S."/>
            <person name="Banfield J.F."/>
        </authorList>
    </citation>
    <scope>NUCLEOTIDE SEQUENCE [LARGE SCALE GENOMIC DNA]</scope>
</reference>
<proteinExistence type="predicted"/>
<dbReference type="AlphaFoldDB" id="A0A1G2RIY6"/>
<evidence type="ECO:0008006" key="4">
    <source>
        <dbReference type="Google" id="ProtNLM"/>
    </source>
</evidence>
<name>A0A1G2RIY6_9BACT</name>
<feature type="compositionally biased region" description="Pro residues" evidence="1">
    <location>
        <begin position="70"/>
        <end position="79"/>
    </location>
</feature>
<dbReference type="STRING" id="1802461.A3B24_02735"/>
<gene>
    <name evidence="2" type="ORF">A3B24_02735</name>
</gene>
<evidence type="ECO:0000313" key="3">
    <source>
        <dbReference type="Proteomes" id="UP000176917"/>
    </source>
</evidence>